<keyword evidence="4" id="KW-1185">Reference proteome</keyword>
<proteinExistence type="predicted"/>
<feature type="compositionally biased region" description="Basic and acidic residues" evidence="1">
    <location>
        <begin position="245"/>
        <end position="265"/>
    </location>
</feature>
<feature type="compositionally biased region" description="Basic residues" evidence="1">
    <location>
        <begin position="24"/>
        <end position="34"/>
    </location>
</feature>
<evidence type="ECO:0000256" key="2">
    <source>
        <dbReference type="SAM" id="SignalP"/>
    </source>
</evidence>
<name>A0AA39G6B7_MICHY</name>
<feature type="compositionally biased region" description="Basic residues" evidence="1">
    <location>
        <begin position="220"/>
        <end position="229"/>
    </location>
</feature>
<feature type="compositionally biased region" description="Basic residues" evidence="1">
    <location>
        <begin position="111"/>
        <end position="120"/>
    </location>
</feature>
<sequence length="311" mass="35819">MRTFVIAAVIISIVLLIADDTNAKKSHSNRKKRSNVANPSISDKKYNNDDAVKYHDKSKQKKRSIDTMDEEIPDSEGQNRKHTKLRHHKKYNDLEVEQNDDGRIKIENKHKCEKHGKCKKIPTPENSPHKVDDIYNDDDRSSTSSTSKSSMKHENKHGKEKKNQDTETGENTNDDYDTAKQNKHSKNYKNMKKSKHGDKKKCETKHETINDGSSEINSREHKKKCLKSKKSTDNSNSKIIKNIKPNRDEEQKEDKSVPEEVELKNRNIRSSNNIDPAEEEVDENVHGNIPEMCVKEVTNDNQDSVDKTCEI</sequence>
<feature type="compositionally biased region" description="Low complexity" evidence="1">
    <location>
        <begin position="233"/>
        <end position="243"/>
    </location>
</feature>
<reference evidence="3" key="1">
    <citation type="journal article" date="2023" name="bioRxiv">
        <title>Scaffold-level genome assemblies of two parasitoid biocontrol wasps reveal the parthenogenesis mechanism and an associated novel virus.</title>
        <authorList>
            <person name="Inwood S."/>
            <person name="Skelly J."/>
            <person name="Guhlin J."/>
            <person name="Harrop T."/>
            <person name="Goldson S."/>
            <person name="Dearden P."/>
        </authorList>
    </citation>
    <scope>NUCLEOTIDE SEQUENCE</scope>
    <source>
        <strain evidence="3">Lincoln</strain>
        <tissue evidence="3">Whole body</tissue>
    </source>
</reference>
<reference evidence="3" key="2">
    <citation type="submission" date="2023-03" db="EMBL/GenBank/DDBJ databases">
        <authorList>
            <person name="Inwood S.N."/>
            <person name="Skelly J.G."/>
            <person name="Guhlin J."/>
            <person name="Harrop T.W.R."/>
            <person name="Goldson S.G."/>
            <person name="Dearden P.K."/>
        </authorList>
    </citation>
    <scope>NUCLEOTIDE SEQUENCE</scope>
    <source>
        <strain evidence="3">Lincoln</strain>
        <tissue evidence="3">Whole body</tissue>
    </source>
</reference>
<dbReference type="AlphaFoldDB" id="A0AA39G6B7"/>
<dbReference type="Proteomes" id="UP001168972">
    <property type="component" value="Unassembled WGS sequence"/>
</dbReference>
<feature type="compositionally biased region" description="Basic and acidic residues" evidence="1">
    <location>
        <begin position="127"/>
        <end position="141"/>
    </location>
</feature>
<feature type="chain" id="PRO_5041227638" evidence="2">
    <location>
        <begin position="24"/>
        <end position="311"/>
    </location>
</feature>
<evidence type="ECO:0000313" key="4">
    <source>
        <dbReference type="Proteomes" id="UP001168972"/>
    </source>
</evidence>
<comment type="caution">
    <text evidence="3">The sequence shown here is derived from an EMBL/GenBank/DDBJ whole genome shotgun (WGS) entry which is preliminary data.</text>
</comment>
<feature type="signal peptide" evidence="2">
    <location>
        <begin position="1"/>
        <end position="23"/>
    </location>
</feature>
<organism evidence="3 4">
    <name type="scientific">Microctonus hyperodae</name>
    <name type="common">Parasitoid wasp</name>
    <dbReference type="NCBI Taxonomy" id="165561"/>
    <lineage>
        <taxon>Eukaryota</taxon>
        <taxon>Metazoa</taxon>
        <taxon>Ecdysozoa</taxon>
        <taxon>Arthropoda</taxon>
        <taxon>Hexapoda</taxon>
        <taxon>Insecta</taxon>
        <taxon>Pterygota</taxon>
        <taxon>Neoptera</taxon>
        <taxon>Endopterygota</taxon>
        <taxon>Hymenoptera</taxon>
        <taxon>Apocrita</taxon>
        <taxon>Ichneumonoidea</taxon>
        <taxon>Braconidae</taxon>
        <taxon>Euphorinae</taxon>
        <taxon>Microctonus</taxon>
    </lineage>
</organism>
<dbReference type="EMBL" id="JAQQBR010000001">
    <property type="protein sequence ID" value="KAK0182339.1"/>
    <property type="molecule type" value="Genomic_DNA"/>
</dbReference>
<feature type="compositionally biased region" description="Basic residues" evidence="1">
    <location>
        <begin position="181"/>
        <end position="199"/>
    </location>
</feature>
<accession>A0AA39G6B7</accession>
<feature type="compositionally biased region" description="Basic and acidic residues" evidence="1">
    <location>
        <begin position="42"/>
        <end position="57"/>
    </location>
</feature>
<evidence type="ECO:0000313" key="3">
    <source>
        <dbReference type="EMBL" id="KAK0182339.1"/>
    </source>
</evidence>
<feature type="compositionally biased region" description="Basic and acidic residues" evidence="1">
    <location>
        <begin position="200"/>
        <end position="209"/>
    </location>
</feature>
<evidence type="ECO:0000256" key="1">
    <source>
        <dbReference type="SAM" id="MobiDB-lite"/>
    </source>
</evidence>
<keyword evidence="2" id="KW-0732">Signal</keyword>
<gene>
    <name evidence="3" type="ORF">PV327_000488</name>
</gene>
<protein>
    <submittedName>
        <fullName evidence="3">Uncharacterized protein</fullName>
    </submittedName>
</protein>
<feature type="compositionally biased region" description="Basic and acidic residues" evidence="1">
    <location>
        <begin position="100"/>
        <end position="110"/>
    </location>
</feature>
<feature type="region of interest" description="Disordered" evidence="1">
    <location>
        <begin position="23"/>
        <end position="287"/>
    </location>
</feature>
<feature type="compositionally biased region" description="Basic residues" evidence="1">
    <location>
        <begin position="80"/>
        <end position="90"/>
    </location>
</feature>